<dbReference type="InterPro" id="IPR036640">
    <property type="entry name" value="ABC1_TM_sf"/>
</dbReference>
<keyword evidence="4 11" id="KW-0812">Transmembrane</keyword>
<keyword evidence="3" id="KW-1003">Cell membrane</keyword>
<keyword evidence="9 11" id="KW-0472">Membrane</keyword>
<dbReference type="GO" id="GO:0034040">
    <property type="term" value="F:ATPase-coupled lipid transmembrane transporter activity"/>
    <property type="evidence" value="ECO:0007669"/>
    <property type="project" value="TreeGrafter"/>
</dbReference>
<dbReference type="GO" id="GO:0140359">
    <property type="term" value="F:ABC-type transporter activity"/>
    <property type="evidence" value="ECO:0007669"/>
    <property type="project" value="InterPro"/>
</dbReference>
<feature type="transmembrane region" description="Helical" evidence="11">
    <location>
        <begin position="310"/>
        <end position="331"/>
    </location>
</feature>
<dbReference type="GO" id="GO:0043213">
    <property type="term" value="P:bacteriocin transport"/>
    <property type="evidence" value="ECO:0007669"/>
    <property type="project" value="UniProtKB-KW"/>
</dbReference>
<keyword evidence="6" id="KW-0067">ATP-binding</keyword>
<dbReference type="GO" id="GO:0005524">
    <property type="term" value="F:ATP binding"/>
    <property type="evidence" value="ECO:0007669"/>
    <property type="project" value="UniProtKB-KW"/>
</dbReference>
<dbReference type="InterPro" id="IPR017871">
    <property type="entry name" value="ABC_transporter-like_CS"/>
</dbReference>
<comment type="caution">
    <text evidence="15">The sequence shown here is derived from an EMBL/GenBank/DDBJ whole genome shotgun (WGS) entry which is preliminary data.</text>
</comment>
<feature type="domain" description="ABC transporter" evidence="12">
    <location>
        <begin position="492"/>
        <end position="725"/>
    </location>
</feature>
<evidence type="ECO:0000256" key="11">
    <source>
        <dbReference type="SAM" id="Phobius"/>
    </source>
</evidence>
<dbReference type="FunFam" id="3.40.50.300:FF:000299">
    <property type="entry name" value="ABC transporter ATP-binding protein/permease"/>
    <property type="match status" value="1"/>
</dbReference>
<keyword evidence="5" id="KW-0547">Nucleotide-binding</keyword>
<protein>
    <submittedName>
        <fullName evidence="15">NHLP family bacteriocin export ABC transporter peptidase/permease/ATPase subunit</fullName>
    </submittedName>
</protein>
<organism evidence="15 16">
    <name type="scientific">Thiorhodococcus mannitoliphagus</name>
    <dbReference type="NCBI Taxonomy" id="329406"/>
    <lineage>
        <taxon>Bacteria</taxon>
        <taxon>Pseudomonadati</taxon>
        <taxon>Pseudomonadota</taxon>
        <taxon>Gammaproteobacteria</taxon>
        <taxon>Chromatiales</taxon>
        <taxon>Chromatiaceae</taxon>
        <taxon>Thiorhodococcus</taxon>
    </lineage>
</organism>
<dbReference type="AlphaFoldDB" id="A0A6P1DSP5"/>
<evidence type="ECO:0000256" key="9">
    <source>
        <dbReference type="ARBA" id="ARBA00023136"/>
    </source>
</evidence>
<dbReference type="SUPFAM" id="SSF52540">
    <property type="entry name" value="P-loop containing nucleoside triphosphate hydrolases"/>
    <property type="match status" value="1"/>
</dbReference>
<feature type="domain" description="Peptidase C39" evidence="14">
    <location>
        <begin position="24"/>
        <end position="143"/>
    </location>
</feature>
<dbReference type="GO" id="GO:0015031">
    <property type="term" value="P:protein transport"/>
    <property type="evidence" value="ECO:0007669"/>
    <property type="project" value="UniProtKB-KW"/>
</dbReference>
<sequence>MRVAFWRRSGDRRGRLARTETVLQLEAAECGAASLAMVLSYFGRHIPLEELRALCGVSRDGSKASSILKAARSLGLTAKGFKAEPKDLRNLAPPMIAFVNFNHFVVVEGLRGDEVMLKDPAVGRRVLSMEAFDAIFTGVVLTFEPGPDFTRGDSRPPLWGALLARTRGFRGAITYVLLASLMLVIPGVLIPVFARLFVDRVLVQGLHDWLPALLLGMLLTAAARYALSLLKDHYLTRAELQLAVQGSRELFAHILHLPLAFFGARYSGEIADRLRLSDRLAALLTGELAQAALSLVTAVFFLAAMAMLSWRVALVVAALSLLNWLVLLLSASRVAEGHQRLGIERGKLLGTGMAGLQDIETFKAAGYEDSFFARWTGLHAQVQGSQQAVGAATILVGAFPSLTSSLTTASVLTIGGLEIMQGGLSVGSLVALQSLAASFAAPMATLSGLGMGIQDVKSNVARIEDVMSQDVEGAAADRPDAPSAEALPQGHLRLRGVSFGYLPLEPPMIEGLDLEIPAGARVALVGASGSGKSTIGRLIAGLVRPSAGDILLDGAPLAAWPSSLRCAALAFVDQEILLFEGSIRDNLRLWDPTVPDAAVVRAAEDAEIHAHIASRSGGYGAPVEEAGRNFSGGQRQRLEIARALVGDPRVLVLDEATSALDPVTESRLMENLKRRGCTLIIIAHRLSTIRDCDEILVLERGVPVERGTHGDLIALGGTYKRLIDE</sequence>
<evidence type="ECO:0000313" key="15">
    <source>
        <dbReference type="EMBL" id="NEX19726.1"/>
    </source>
</evidence>
<accession>A0A6P1DSP5</accession>
<gene>
    <name evidence="15" type="ORF">G3480_05250</name>
</gene>
<evidence type="ECO:0000259" key="14">
    <source>
        <dbReference type="PROSITE" id="PS50990"/>
    </source>
</evidence>
<dbReference type="Pfam" id="PF03412">
    <property type="entry name" value="Peptidase_C39"/>
    <property type="match status" value="1"/>
</dbReference>
<dbReference type="PROSITE" id="PS50893">
    <property type="entry name" value="ABC_TRANSPORTER_2"/>
    <property type="match status" value="1"/>
</dbReference>
<feature type="transmembrane region" description="Helical" evidence="11">
    <location>
        <begin position="209"/>
        <end position="230"/>
    </location>
</feature>
<dbReference type="Gene3D" id="3.40.50.300">
    <property type="entry name" value="P-loop containing nucleotide triphosphate hydrolases"/>
    <property type="match status" value="1"/>
</dbReference>
<dbReference type="EMBL" id="JAAIJR010000014">
    <property type="protein sequence ID" value="NEX19726.1"/>
    <property type="molecule type" value="Genomic_DNA"/>
</dbReference>
<feature type="transmembrane region" description="Helical" evidence="11">
    <location>
        <begin position="172"/>
        <end position="197"/>
    </location>
</feature>
<keyword evidence="8 11" id="KW-1133">Transmembrane helix</keyword>
<dbReference type="InterPro" id="IPR003439">
    <property type="entry name" value="ABC_transporter-like_ATP-bd"/>
</dbReference>
<evidence type="ECO:0000313" key="16">
    <source>
        <dbReference type="Proteomes" id="UP000471640"/>
    </source>
</evidence>
<keyword evidence="16" id="KW-1185">Reference proteome</keyword>
<dbReference type="Pfam" id="PF00664">
    <property type="entry name" value="ABC_membrane"/>
    <property type="match status" value="1"/>
</dbReference>
<dbReference type="PANTHER" id="PTHR24221">
    <property type="entry name" value="ATP-BINDING CASSETTE SUB-FAMILY B"/>
    <property type="match status" value="1"/>
</dbReference>
<dbReference type="InterPro" id="IPR027417">
    <property type="entry name" value="P-loop_NTPase"/>
</dbReference>
<dbReference type="InterPro" id="IPR011527">
    <property type="entry name" value="ABC1_TM_dom"/>
</dbReference>
<evidence type="ECO:0000256" key="2">
    <source>
        <dbReference type="ARBA" id="ARBA00022448"/>
    </source>
</evidence>
<evidence type="ECO:0000256" key="3">
    <source>
        <dbReference type="ARBA" id="ARBA00022475"/>
    </source>
</evidence>
<dbReference type="Gene3D" id="1.20.1560.10">
    <property type="entry name" value="ABC transporter type 1, transmembrane domain"/>
    <property type="match status" value="1"/>
</dbReference>
<name>A0A6P1DSP5_9GAMM</name>
<keyword evidence="2" id="KW-0813">Transport</keyword>
<evidence type="ECO:0000256" key="6">
    <source>
        <dbReference type="ARBA" id="ARBA00022840"/>
    </source>
</evidence>
<keyword evidence="10" id="KW-0080">Bacteriocin transport</keyword>
<dbReference type="InterPro" id="IPR003593">
    <property type="entry name" value="AAA+_ATPase"/>
</dbReference>
<dbReference type="SUPFAM" id="SSF90123">
    <property type="entry name" value="ABC transporter transmembrane region"/>
    <property type="match status" value="1"/>
</dbReference>
<dbReference type="GO" id="GO:0005886">
    <property type="term" value="C:plasma membrane"/>
    <property type="evidence" value="ECO:0007669"/>
    <property type="project" value="UniProtKB-SubCell"/>
</dbReference>
<dbReference type="InterPro" id="IPR005074">
    <property type="entry name" value="Peptidase_C39"/>
</dbReference>
<feature type="domain" description="ABC transmembrane type-1" evidence="13">
    <location>
        <begin position="176"/>
        <end position="455"/>
    </location>
</feature>
<keyword evidence="7" id="KW-0653">Protein transport</keyword>
<dbReference type="InterPro" id="IPR039421">
    <property type="entry name" value="Type_1_exporter"/>
</dbReference>
<reference evidence="15 16" key="2">
    <citation type="submission" date="2020-02" db="EMBL/GenBank/DDBJ databases">
        <title>Genome sequences of Thiorhodococcus mannitoliphagus and Thiorhodococcus minor, purple sulfur photosynthetic bacteria in the gammaproteobacterial family, Chromatiaceae.</title>
        <authorList>
            <person name="Aviles F.A."/>
            <person name="Meyer T.E."/>
            <person name="Kyndt J.A."/>
        </authorList>
    </citation>
    <scope>NUCLEOTIDE SEQUENCE [LARGE SCALE GENOMIC DNA]</scope>
    <source>
        <strain evidence="15 16">DSM 18266</strain>
    </source>
</reference>
<dbReference type="Pfam" id="PF00005">
    <property type="entry name" value="ABC_tran"/>
    <property type="match status" value="1"/>
</dbReference>
<dbReference type="GO" id="GO:0008233">
    <property type="term" value="F:peptidase activity"/>
    <property type="evidence" value="ECO:0007669"/>
    <property type="project" value="InterPro"/>
</dbReference>
<dbReference type="PROSITE" id="PS50929">
    <property type="entry name" value="ABC_TM1F"/>
    <property type="match status" value="1"/>
</dbReference>
<dbReference type="PROSITE" id="PS50990">
    <property type="entry name" value="PEPTIDASE_C39"/>
    <property type="match status" value="1"/>
</dbReference>
<evidence type="ECO:0000256" key="8">
    <source>
        <dbReference type="ARBA" id="ARBA00022989"/>
    </source>
</evidence>
<evidence type="ECO:0000256" key="5">
    <source>
        <dbReference type="ARBA" id="ARBA00022741"/>
    </source>
</evidence>
<dbReference type="PANTHER" id="PTHR24221:SF654">
    <property type="entry name" value="ATP-BINDING CASSETTE SUB-FAMILY B MEMBER 6"/>
    <property type="match status" value="1"/>
</dbReference>
<reference evidence="16" key="1">
    <citation type="journal article" date="2020" name="Microbiol. Resour. Announc.">
        <title>Draft Genome Sequences of Thiorhodococcus mannitoliphagus and Thiorhodococcus minor, Purple Sulfur Photosynthetic Bacteria in the Gammaproteobacterial Family Chromatiaceae.</title>
        <authorList>
            <person name="Aviles F.A."/>
            <person name="Meyer T.E."/>
            <person name="Kyndt J.A."/>
        </authorList>
    </citation>
    <scope>NUCLEOTIDE SEQUENCE [LARGE SCALE GENOMIC DNA]</scope>
    <source>
        <strain evidence="16">DSM 18266</strain>
    </source>
</reference>
<feature type="transmembrane region" description="Helical" evidence="11">
    <location>
        <begin position="280"/>
        <end position="304"/>
    </location>
</feature>
<evidence type="ECO:0000256" key="1">
    <source>
        <dbReference type="ARBA" id="ARBA00004651"/>
    </source>
</evidence>
<evidence type="ECO:0000259" key="13">
    <source>
        <dbReference type="PROSITE" id="PS50929"/>
    </source>
</evidence>
<evidence type="ECO:0000259" key="12">
    <source>
        <dbReference type="PROSITE" id="PS50893"/>
    </source>
</evidence>
<dbReference type="PROSITE" id="PS00211">
    <property type="entry name" value="ABC_TRANSPORTER_1"/>
    <property type="match status" value="1"/>
</dbReference>
<dbReference type="GO" id="GO:0006508">
    <property type="term" value="P:proteolysis"/>
    <property type="evidence" value="ECO:0007669"/>
    <property type="project" value="InterPro"/>
</dbReference>
<evidence type="ECO:0000256" key="4">
    <source>
        <dbReference type="ARBA" id="ARBA00022692"/>
    </source>
</evidence>
<evidence type="ECO:0000256" key="10">
    <source>
        <dbReference type="ARBA" id="ARBA00043264"/>
    </source>
</evidence>
<comment type="subcellular location">
    <subcellularLocation>
        <location evidence="1">Cell membrane</location>
        <topology evidence="1">Multi-pass membrane protein</topology>
    </subcellularLocation>
</comment>
<dbReference type="InterPro" id="IPR022514">
    <property type="entry name" value="NHPM_micro_ABC1"/>
</dbReference>
<dbReference type="Proteomes" id="UP000471640">
    <property type="component" value="Unassembled WGS sequence"/>
</dbReference>
<dbReference type="NCBIfam" id="TIGR03796">
    <property type="entry name" value="NHLM_micro_ABC1"/>
    <property type="match status" value="1"/>
</dbReference>
<dbReference type="GO" id="GO:0016887">
    <property type="term" value="F:ATP hydrolysis activity"/>
    <property type="evidence" value="ECO:0007669"/>
    <property type="project" value="InterPro"/>
</dbReference>
<evidence type="ECO:0000256" key="7">
    <source>
        <dbReference type="ARBA" id="ARBA00022927"/>
    </source>
</evidence>
<proteinExistence type="predicted"/>
<dbReference type="SMART" id="SM00382">
    <property type="entry name" value="AAA"/>
    <property type="match status" value="1"/>
</dbReference>
<dbReference type="Gene3D" id="3.90.70.10">
    <property type="entry name" value="Cysteine proteinases"/>
    <property type="match status" value="1"/>
</dbReference>